<keyword evidence="2" id="KW-1185">Reference proteome</keyword>
<evidence type="ECO:0000313" key="1">
    <source>
        <dbReference type="EMBL" id="RNA19197.1"/>
    </source>
</evidence>
<dbReference type="AlphaFoldDB" id="A0A3M7R6K7"/>
<reference evidence="1 2" key="1">
    <citation type="journal article" date="2018" name="Sci. Rep.">
        <title>Genomic signatures of local adaptation to the degree of environmental predictability in rotifers.</title>
        <authorList>
            <person name="Franch-Gras L."/>
            <person name="Hahn C."/>
            <person name="Garcia-Roger E.M."/>
            <person name="Carmona M.J."/>
            <person name="Serra M."/>
            <person name="Gomez A."/>
        </authorList>
    </citation>
    <scope>NUCLEOTIDE SEQUENCE [LARGE SCALE GENOMIC DNA]</scope>
    <source>
        <strain evidence="1">HYR1</strain>
    </source>
</reference>
<evidence type="ECO:0000313" key="2">
    <source>
        <dbReference type="Proteomes" id="UP000276133"/>
    </source>
</evidence>
<organism evidence="1 2">
    <name type="scientific">Brachionus plicatilis</name>
    <name type="common">Marine rotifer</name>
    <name type="synonym">Brachionus muelleri</name>
    <dbReference type="NCBI Taxonomy" id="10195"/>
    <lineage>
        <taxon>Eukaryota</taxon>
        <taxon>Metazoa</taxon>
        <taxon>Spiralia</taxon>
        <taxon>Gnathifera</taxon>
        <taxon>Rotifera</taxon>
        <taxon>Eurotatoria</taxon>
        <taxon>Monogononta</taxon>
        <taxon>Pseudotrocha</taxon>
        <taxon>Ploima</taxon>
        <taxon>Brachionidae</taxon>
        <taxon>Brachionus</taxon>
    </lineage>
</organism>
<protein>
    <submittedName>
        <fullName evidence="1">Uncharacterized protein</fullName>
    </submittedName>
</protein>
<dbReference type="Proteomes" id="UP000276133">
    <property type="component" value="Unassembled WGS sequence"/>
</dbReference>
<sequence>MVIKVFLTLKNIKFVDVNLTPPVLRSLEIISMQSFFQFLKKSKITFTNPKINANVAEREN</sequence>
<accession>A0A3M7R6K7</accession>
<dbReference type="EMBL" id="REGN01004088">
    <property type="protein sequence ID" value="RNA19197.1"/>
    <property type="molecule type" value="Genomic_DNA"/>
</dbReference>
<proteinExistence type="predicted"/>
<name>A0A3M7R6K7_BRAPC</name>
<comment type="caution">
    <text evidence="1">The sequence shown here is derived from an EMBL/GenBank/DDBJ whole genome shotgun (WGS) entry which is preliminary data.</text>
</comment>
<gene>
    <name evidence="1" type="ORF">BpHYR1_000252</name>
</gene>